<feature type="transmembrane region" description="Helical" evidence="14">
    <location>
        <begin position="808"/>
        <end position="830"/>
    </location>
</feature>
<feature type="disulfide bond" evidence="12">
    <location>
        <begin position="55"/>
        <end position="64"/>
    </location>
</feature>
<protein>
    <submittedName>
        <fullName evidence="17">Uncharacterized protein</fullName>
    </submittedName>
</protein>
<evidence type="ECO:0000256" key="4">
    <source>
        <dbReference type="ARBA" id="ARBA00022692"/>
    </source>
</evidence>
<evidence type="ECO:0000256" key="8">
    <source>
        <dbReference type="ARBA" id="ARBA00022840"/>
    </source>
</evidence>
<feature type="disulfide bond" evidence="12">
    <location>
        <begin position="36"/>
        <end position="53"/>
    </location>
</feature>
<keyword evidence="6" id="KW-0547">Nucleotide-binding</keyword>
<name>A0A642VCR7_9ASCO</name>
<accession>A0A642VCR7</accession>
<dbReference type="PANTHER" id="PTHR48041">
    <property type="entry name" value="ABC TRANSPORTER G FAMILY MEMBER 28"/>
    <property type="match status" value="1"/>
</dbReference>
<evidence type="ECO:0000256" key="12">
    <source>
        <dbReference type="PROSITE-ProRule" id="PRU00076"/>
    </source>
</evidence>
<dbReference type="InterPro" id="IPR017871">
    <property type="entry name" value="ABC_transporter-like_CS"/>
</dbReference>
<feature type="transmembrane region" description="Helical" evidence="14">
    <location>
        <begin position="726"/>
        <end position="748"/>
    </location>
</feature>
<evidence type="ECO:0000313" key="18">
    <source>
        <dbReference type="Proteomes" id="UP000761534"/>
    </source>
</evidence>
<evidence type="ECO:0000256" key="1">
    <source>
        <dbReference type="ARBA" id="ARBA00004477"/>
    </source>
</evidence>
<evidence type="ECO:0000256" key="5">
    <source>
        <dbReference type="ARBA" id="ARBA00022729"/>
    </source>
</evidence>
<evidence type="ECO:0000256" key="7">
    <source>
        <dbReference type="ARBA" id="ARBA00022824"/>
    </source>
</evidence>
<dbReference type="InterPro" id="IPR027417">
    <property type="entry name" value="P-loop_NTPase"/>
</dbReference>
<dbReference type="PANTHER" id="PTHR48041:SF2">
    <property type="entry name" value="ATP-DEPENDENT PERMEASE-RELATED"/>
    <property type="match status" value="1"/>
</dbReference>
<feature type="transmembrane region" description="Helical" evidence="14">
    <location>
        <begin position="256"/>
        <end position="276"/>
    </location>
</feature>
<dbReference type="SMART" id="SM00382">
    <property type="entry name" value="AAA"/>
    <property type="match status" value="1"/>
</dbReference>
<dbReference type="PROSITE" id="PS50893">
    <property type="entry name" value="ABC_TRANSPORTER_2"/>
    <property type="match status" value="1"/>
</dbReference>
<evidence type="ECO:0000259" key="16">
    <source>
        <dbReference type="PROSITE" id="PS50893"/>
    </source>
</evidence>
<keyword evidence="11" id="KW-0325">Glycoprotein</keyword>
<evidence type="ECO:0000256" key="2">
    <source>
        <dbReference type="ARBA" id="ARBA00005814"/>
    </source>
</evidence>
<keyword evidence="10 14" id="KW-0472">Membrane</keyword>
<dbReference type="GO" id="GO:0005524">
    <property type="term" value="F:ATP binding"/>
    <property type="evidence" value="ECO:0007669"/>
    <property type="project" value="UniProtKB-KW"/>
</dbReference>
<feature type="domain" description="ABC transporter" evidence="16">
    <location>
        <begin position="311"/>
        <end position="551"/>
    </location>
</feature>
<feature type="region of interest" description="Disordered" evidence="13">
    <location>
        <begin position="569"/>
        <end position="607"/>
    </location>
</feature>
<keyword evidence="9 14" id="KW-1133">Transmembrane helix</keyword>
<feature type="transmembrane region" description="Helical" evidence="14">
    <location>
        <begin position="921"/>
        <end position="944"/>
    </location>
</feature>
<dbReference type="InterPro" id="IPR013525">
    <property type="entry name" value="ABC2_TM"/>
</dbReference>
<evidence type="ECO:0000313" key="17">
    <source>
        <dbReference type="EMBL" id="KAA8916985.1"/>
    </source>
</evidence>
<dbReference type="PROSITE" id="PS00022">
    <property type="entry name" value="EGF_1"/>
    <property type="match status" value="1"/>
</dbReference>
<dbReference type="PROSITE" id="PS00211">
    <property type="entry name" value="ABC_TRANSPORTER_1"/>
    <property type="match status" value="1"/>
</dbReference>
<dbReference type="SUPFAM" id="SSF52540">
    <property type="entry name" value="P-loop containing nucleoside triphosphate hydrolases"/>
    <property type="match status" value="1"/>
</dbReference>
<dbReference type="OrthoDB" id="66620at2759"/>
<evidence type="ECO:0000256" key="13">
    <source>
        <dbReference type="SAM" id="MobiDB-lite"/>
    </source>
</evidence>
<keyword evidence="7" id="KW-0256">Endoplasmic reticulum</keyword>
<gene>
    <name evidence="17" type="ORF">TRICI_000883</name>
</gene>
<comment type="caution">
    <text evidence="12">Lacks conserved residue(s) required for the propagation of feature annotation.</text>
</comment>
<evidence type="ECO:0000256" key="10">
    <source>
        <dbReference type="ARBA" id="ARBA00023136"/>
    </source>
</evidence>
<dbReference type="PROSITE" id="PS50026">
    <property type="entry name" value="EGF_3"/>
    <property type="match status" value="1"/>
</dbReference>
<dbReference type="Proteomes" id="UP000761534">
    <property type="component" value="Unassembled WGS sequence"/>
</dbReference>
<organism evidence="17 18">
    <name type="scientific">Trichomonascus ciferrii</name>
    <dbReference type="NCBI Taxonomy" id="44093"/>
    <lineage>
        <taxon>Eukaryota</taxon>
        <taxon>Fungi</taxon>
        <taxon>Dikarya</taxon>
        <taxon>Ascomycota</taxon>
        <taxon>Saccharomycotina</taxon>
        <taxon>Dipodascomycetes</taxon>
        <taxon>Dipodascales</taxon>
        <taxon>Trichomonascaceae</taxon>
        <taxon>Trichomonascus</taxon>
        <taxon>Trichomonascus ciferrii complex</taxon>
    </lineage>
</organism>
<dbReference type="FunFam" id="3.40.50.300:FF:000702">
    <property type="entry name" value="ABC transporter (Adp1)"/>
    <property type="match status" value="1"/>
</dbReference>
<evidence type="ECO:0000259" key="15">
    <source>
        <dbReference type="PROSITE" id="PS50026"/>
    </source>
</evidence>
<dbReference type="GO" id="GO:0016887">
    <property type="term" value="F:ATP hydrolysis activity"/>
    <property type="evidence" value="ECO:0007669"/>
    <property type="project" value="InterPro"/>
</dbReference>
<evidence type="ECO:0000256" key="14">
    <source>
        <dbReference type="SAM" id="Phobius"/>
    </source>
</evidence>
<keyword evidence="8" id="KW-0067">ATP-binding</keyword>
<comment type="subcellular location">
    <subcellularLocation>
        <location evidence="1">Endoplasmic reticulum membrane</location>
        <topology evidence="1">Multi-pass membrane protein</topology>
    </subcellularLocation>
</comment>
<dbReference type="GO" id="GO:0140359">
    <property type="term" value="F:ABC-type transporter activity"/>
    <property type="evidence" value="ECO:0007669"/>
    <property type="project" value="InterPro"/>
</dbReference>
<dbReference type="Pfam" id="PF01061">
    <property type="entry name" value="ABC2_membrane"/>
    <property type="match status" value="1"/>
</dbReference>
<dbReference type="InterPro" id="IPR003439">
    <property type="entry name" value="ABC_transporter-like_ATP-bd"/>
</dbReference>
<evidence type="ECO:0000256" key="9">
    <source>
        <dbReference type="ARBA" id="ARBA00022989"/>
    </source>
</evidence>
<keyword evidence="4 14" id="KW-0812">Transmembrane</keyword>
<keyword evidence="3" id="KW-0813">Transport</keyword>
<dbReference type="InterPro" id="IPR000742">
    <property type="entry name" value="EGF"/>
</dbReference>
<dbReference type="EMBL" id="SWFS01000075">
    <property type="protein sequence ID" value="KAA8916985.1"/>
    <property type="molecule type" value="Genomic_DNA"/>
</dbReference>
<evidence type="ECO:0000256" key="11">
    <source>
        <dbReference type="ARBA" id="ARBA00023180"/>
    </source>
</evidence>
<evidence type="ECO:0000256" key="6">
    <source>
        <dbReference type="ARBA" id="ARBA00022741"/>
    </source>
</evidence>
<keyword evidence="18" id="KW-1185">Reference proteome</keyword>
<keyword evidence="5" id="KW-0732">Signal</keyword>
<comment type="similarity">
    <text evidence="2">Belongs to the ABC transporter superfamily. ABCG family. Eye pigment precursor importer (TC 3.A.1.204) subfamily.</text>
</comment>
<sequence length="947" mass="105652">MLPAFECTQFANCNEFDGRCECPVGFGGDDCSEPVCGGLSDGKNRPIRKGKSCDCSDGWSGINCNMCTRDDVCNPFVPGDEPGTCYTGGILVKNNHQMCDVTNKKILDILKGQIPQVTFGCNKTSAECNFQFWVDERESFYCGLNNCEFDTEIKQDTNITRYQCPEINCKCIPGRMLCGEKGSIDISDFLTETIKGPGYFECDSKTGCKFSEPSMNNLIKSVFGDPHITLQCSSSECLHYTELPGYHVPENQVDKAFILATCGLAIIGLILGSYSLKYFIHLSQEKKLGFVSIPAEDETAKLMASHKPMSLQFQEVSYLDHGRVILDNAFGSVQPGQLMAIMGGSGAGKTTLLDILAAKTKRGVKSGEIFVNGKAYSTSEYRRVIGFVDQEDCLMPTLTVYETIVTSALLRLPKNMSEDAKRLRAVETMTELGILGIRDQIVGSESNRGISGGEKRRVAIACELVTSPSILFLDEPTSGLDSYNAYNVIECLVNLVKNYNRTVVFTIHQPRSNIVALFDQLVLLAQGKMVYSGPQAEAAQYFDSIGYPCPQGYNFADYVVDLTMKADEEETADQDEQQHDDNAMSTDNSSEIRSENTSDVTRLQRRRRRQSIGDVSLDRLVNTYRNSDMCHRVLSEITQTIETAHHRSEENTDQEEQRQQDSTLTGYEKISLFNQFRILSGRTFKNLYRNPMLMLTHYVIAVILGLFCGVLYFNVTNDISGFQNRLGLFFFLLALFGFSTLTTLTLFAEERIIFVRERANGYYKAIAYYCAKVLFDMVPLRVFPPIVLGVIIYPLVGLTTESGAFWKFILILVLFNLTAASTSLVIGILIQNTGVANLVGCLVMLFSLLFAGLFLNPDSMPPGTIWFEYLSIFHYAYEALAVNEVKYLTLTERKFGLSIEVPGATILSTFGFDSTALWQDIIGLVIFYLIFLIGGYLAMHFVLIERR</sequence>
<keyword evidence="12" id="KW-1015">Disulfide bond</keyword>
<feature type="transmembrane region" description="Helical" evidence="14">
    <location>
        <begin position="769"/>
        <end position="796"/>
    </location>
</feature>
<keyword evidence="12" id="KW-0245">EGF-like domain</keyword>
<dbReference type="InterPro" id="IPR003593">
    <property type="entry name" value="AAA+_ATPase"/>
</dbReference>
<reference evidence="17" key="1">
    <citation type="journal article" date="2019" name="G3 (Bethesda)">
        <title>Genome Assemblies of Two Rare Opportunistic Yeast Pathogens: Diutina rugosa (syn. Candida rugosa) and Trichomonascus ciferrii (syn. Candida ciferrii).</title>
        <authorList>
            <person name="Mixao V."/>
            <person name="Saus E."/>
            <person name="Hansen A.P."/>
            <person name="Lass-Florl C."/>
            <person name="Gabaldon T."/>
        </authorList>
    </citation>
    <scope>NUCLEOTIDE SEQUENCE</scope>
    <source>
        <strain evidence="17">CBS 4856</strain>
    </source>
</reference>
<dbReference type="Gene3D" id="3.40.50.300">
    <property type="entry name" value="P-loop containing nucleotide triphosphate hydrolases"/>
    <property type="match status" value="1"/>
</dbReference>
<dbReference type="CDD" id="cd03213">
    <property type="entry name" value="ABCG_EPDR"/>
    <property type="match status" value="1"/>
</dbReference>
<feature type="transmembrane region" description="Helical" evidence="14">
    <location>
        <begin position="835"/>
        <end position="855"/>
    </location>
</feature>
<dbReference type="Pfam" id="PF00005">
    <property type="entry name" value="ABC_tran"/>
    <property type="match status" value="1"/>
</dbReference>
<evidence type="ECO:0000256" key="3">
    <source>
        <dbReference type="ARBA" id="ARBA00022448"/>
    </source>
</evidence>
<dbReference type="GO" id="GO:0005789">
    <property type="term" value="C:endoplasmic reticulum membrane"/>
    <property type="evidence" value="ECO:0007669"/>
    <property type="project" value="UniProtKB-SubCell"/>
</dbReference>
<dbReference type="InterPro" id="IPR050352">
    <property type="entry name" value="ABCG_transporters"/>
</dbReference>
<dbReference type="VEuPathDB" id="FungiDB:TRICI_000883"/>
<feature type="transmembrane region" description="Helical" evidence="14">
    <location>
        <begin position="692"/>
        <end position="714"/>
    </location>
</feature>
<dbReference type="AlphaFoldDB" id="A0A642VCR7"/>
<proteinExistence type="inferred from homology"/>
<feature type="domain" description="EGF-like" evidence="15">
    <location>
        <begin position="27"/>
        <end position="65"/>
    </location>
</feature>
<comment type="caution">
    <text evidence="17">The sequence shown here is derived from an EMBL/GenBank/DDBJ whole genome shotgun (WGS) entry which is preliminary data.</text>
</comment>